<evidence type="ECO:0000256" key="4">
    <source>
        <dbReference type="ARBA" id="ARBA00004563"/>
    </source>
</evidence>
<dbReference type="GO" id="GO:0016020">
    <property type="term" value="C:membrane"/>
    <property type="evidence" value="ECO:0007669"/>
    <property type="project" value="UniProtKB-UniRule"/>
</dbReference>
<evidence type="ECO:0000256" key="25">
    <source>
        <dbReference type="ARBA" id="ARBA00023136"/>
    </source>
</evidence>
<feature type="region of interest" description="Disordered" evidence="34">
    <location>
        <begin position="705"/>
        <end position="728"/>
    </location>
</feature>
<evidence type="ECO:0000256" key="32">
    <source>
        <dbReference type="HAMAP-Rule" id="MF_04083"/>
    </source>
</evidence>
<dbReference type="InterPro" id="IPR036377">
    <property type="entry name" value="Gp120_core_sf"/>
</dbReference>
<comment type="subcellular location">
    <molecule>Transmembrane protein gp41</molecule>
    <subcellularLocation>
        <location evidence="32">Virion membrane</location>
        <topology evidence="32">Single-pass type I membrane protein</topology>
    </subcellularLocation>
    <subcellularLocation>
        <location evidence="32">Host cell membrane</location>
        <topology evidence="32">Single-pass type I membrane protein</topology>
    </subcellularLocation>
    <subcellularLocation>
        <location evidence="32">Host endosome membrane</location>
        <topology evidence="32">Single-pass type I membrane protein</topology>
    </subcellularLocation>
    <text evidence="32">It is probably concentrated at the site of budding and incorporated into the virions possibly by contacts between the cytoplasmic tail of Env and the N-terminus of Gag.</text>
</comment>
<keyword evidence="20 32" id="KW-0261">Viral envelope protein</keyword>
<keyword evidence="19 32" id="KW-1043">Host membrane</keyword>
<evidence type="ECO:0000256" key="23">
    <source>
        <dbReference type="ARBA" id="ARBA00023046"/>
    </source>
</evidence>
<evidence type="ECO:0000256" key="2">
    <source>
        <dbReference type="ARBA" id="ARBA00004433"/>
    </source>
</evidence>
<feature type="domain" description="Retroviral envelope protein GP41-like" evidence="36">
    <location>
        <begin position="516"/>
        <end position="707"/>
    </location>
</feature>
<feature type="transmembrane region" description="Helical" evidence="33">
    <location>
        <begin position="20"/>
        <end position="41"/>
    </location>
</feature>
<feature type="disulfide bond" evidence="32">
    <location>
        <begin position="53"/>
        <end position="73"/>
    </location>
</feature>
<keyword evidence="13 32" id="KW-0165">Cleavage on pair of basic residues</keyword>
<keyword evidence="28 32" id="KW-0325">Glycoprotein</keyword>
<feature type="chain" id="PRO_5042642213" description="Transmembrane protein gp41" evidence="32">
    <location>
        <begin position="498"/>
        <end position="849"/>
    </location>
</feature>
<keyword evidence="17 32" id="KW-1161">Viral attachment to host cell</keyword>
<feature type="short sequence motif" description="YXXL motif; contains endocytosis signal" evidence="32">
    <location>
        <begin position="698"/>
        <end position="701"/>
    </location>
</feature>
<dbReference type="InterPro" id="IPR000328">
    <property type="entry name" value="GP41-like"/>
</dbReference>
<dbReference type="Pfam" id="PF00516">
    <property type="entry name" value="GP120"/>
    <property type="match status" value="1"/>
</dbReference>
<dbReference type="GO" id="GO:0052031">
    <property type="term" value="P:symbiont-mediated perturbation of host defense response"/>
    <property type="evidence" value="ECO:0007669"/>
    <property type="project" value="UniProtKB-UniRule"/>
</dbReference>
<evidence type="ECO:0000256" key="15">
    <source>
        <dbReference type="ARBA" id="ARBA00022703"/>
    </source>
</evidence>
<dbReference type="GO" id="GO:0005198">
    <property type="term" value="F:structural molecule activity"/>
    <property type="evidence" value="ECO:0007669"/>
    <property type="project" value="UniProtKB-UniRule"/>
</dbReference>
<name>K0GPB6_HV1</name>
<keyword evidence="15 32" id="KW-0053">Apoptosis</keyword>
<evidence type="ECO:0000256" key="22">
    <source>
        <dbReference type="ARBA" id="ARBA00022989"/>
    </source>
</evidence>
<dbReference type="Gene3D" id="2.170.40.20">
    <property type="entry name" value="Human immunodeficiency virus 1, Gp160, envelope glycoprotein"/>
    <property type="match status" value="2"/>
</dbReference>
<keyword evidence="8 32" id="KW-1170">Fusion of virus membrane with host endosomal membrane</keyword>
<feature type="compositionally biased region" description="Basic and acidic residues" evidence="34">
    <location>
        <begin position="709"/>
        <end position="728"/>
    </location>
</feature>
<comment type="PTM">
    <text evidence="32">Highly glycosylated by host. The high number of glycan on the protein is reffered to as 'glycan shield' because it contributes to hide protein sequence from adaptive immune system.</text>
</comment>
<comment type="function">
    <text evidence="32">Transmembrane protein gp41: Acts as a class I viral fusion protein. Under the current model, the protein has at least 3 conformational states: pre-fusion native state, pre-hairpin intermediate state, and post-fusion hairpin state. During fusion of viral and target intracellular membranes, the coiled coil regions (heptad repeats) assume a trimer-of-hairpins structure, positioning the fusion peptide in close proximity to the C-terminal region of the ectodomain. The formation of this structure appears to drive apposition and subsequent fusion of viral and target cell membranes. Complete fusion occurs in host cell endosomes and is dynamin-dependent, however some lipid transfer might occur at the plasma membrane. The virus undergoes clathrin-dependent internalization long before endosomal fusion, thus minimizing the surface exposure of conserved viral epitopes during fusion and reducing the efficacy of inhibitors targeting these epitopes. Membranes fusion leads to delivery of the nucleocapsid into the cytoplasm.</text>
</comment>
<dbReference type="HAMAP" id="MF_04083">
    <property type="entry name" value="HIV_ENV"/>
    <property type="match status" value="1"/>
</dbReference>
<evidence type="ECO:0000313" key="37">
    <source>
        <dbReference type="EMBL" id="AFU26486.1"/>
    </source>
</evidence>
<dbReference type="FunFam" id="2.170.40.20:FF:000004">
    <property type="entry name" value="Envelope glycoprotein gp160"/>
    <property type="match status" value="1"/>
</dbReference>
<dbReference type="GO" id="GO:0019062">
    <property type="term" value="P:virion attachment to host cell"/>
    <property type="evidence" value="ECO:0007669"/>
    <property type="project" value="UniProtKB-UniRule"/>
</dbReference>
<comment type="subcellular location">
    <subcellularLocation>
        <location evidence="3">Host cell membrane</location>
        <topology evidence="3">Peripheral membrane protein</topology>
    </subcellularLocation>
    <subcellularLocation>
        <location evidence="1">Host cell membrane</location>
        <topology evidence="1">Single-pass type I membrane protein</topology>
    </subcellularLocation>
    <subcellularLocation>
        <location evidence="2">Host endosome membrane</location>
        <topology evidence="2">Peripheral membrane protein</topology>
    </subcellularLocation>
    <subcellularLocation>
        <location evidence="5">Host endosome membrane</location>
        <topology evidence="5">Single-pass type I membrane protein</topology>
    </subcellularLocation>
    <subcellularLocation>
        <location evidence="6">Virion membrane</location>
        <topology evidence="6">Peripheral membrane protein</topology>
    </subcellularLocation>
    <subcellularLocation>
        <location evidence="4">Virion membrane</location>
        <topology evidence="4">Single-pass type I membrane protein</topology>
    </subcellularLocation>
</comment>
<feature type="domain" description="Human immunodeficiency virus 1 envelope glycoprotein Gp120" evidence="35">
    <location>
        <begin position="33"/>
        <end position="497"/>
    </location>
</feature>
<keyword evidence="31 32" id="KW-1160">Virus entry into host cell</keyword>
<keyword evidence="9 32" id="KW-1032">Host cell membrane</keyword>
<evidence type="ECO:0000256" key="5">
    <source>
        <dbReference type="ARBA" id="ARBA00004578"/>
    </source>
</evidence>
<evidence type="ECO:0000256" key="19">
    <source>
        <dbReference type="ARBA" id="ARBA00022870"/>
    </source>
</evidence>
<dbReference type="GO" id="GO:0019031">
    <property type="term" value="C:viral envelope"/>
    <property type="evidence" value="ECO:0007669"/>
    <property type="project" value="UniProtKB-KW"/>
</dbReference>
<comment type="function">
    <text evidence="32">Envelope glycoprotein gp160: Oligomerizes in the host endoplasmic reticulum into predominantly trimers. In a second time, gp160 transits in the host Golgi, where glycosylation is completed. The precursor is then proteolytically cleaved in the trans-Golgi and thereby activated by cellular furin or furin-like proteases to produce gp120 and gp41.</text>
</comment>
<keyword evidence="26 32" id="KW-0564">Palmitate</keyword>
<evidence type="ECO:0000256" key="14">
    <source>
        <dbReference type="ARBA" id="ARBA00022692"/>
    </source>
</evidence>
<comment type="miscellaneous">
    <text evidence="32">HIV-1 lineages are divided in three main groups, M (for Major), O (for Outlier), and N (for New, or Non-M, Non-O). The vast majority of strains found worldwide belong to the group M. Group O seems to be endemic to and largely confined to Cameroon and neighboring countries in West Central Africa, where these viruses represent a small minority of HIV-1 strains. The group N is represented by a limited number of isolates from Cameroonian persons. The group M is further subdivided in 9 clades or subtypes (A to D, F to H, J and K).</text>
</comment>
<dbReference type="GO" id="GO:0039654">
    <property type="term" value="P:fusion of virus membrane with host endosome membrane"/>
    <property type="evidence" value="ECO:0007669"/>
    <property type="project" value="UniProtKB-UniRule"/>
</dbReference>
<comment type="caution">
    <text evidence="32 33">Lacks conserved residue(s) required for the propagation of feature annotation.</text>
</comment>
<evidence type="ECO:0000256" key="13">
    <source>
        <dbReference type="ARBA" id="ARBA00022685"/>
    </source>
</evidence>
<keyword evidence="23 32" id="KW-1039">Host endosome</keyword>
<feature type="region of interest" description="CD4-binding loop" evidence="32">
    <location>
        <begin position="359"/>
        <end position="369"/>
    </location>
</feature>
<dbReference type="EMBL" id="JX446793">
    <property type="protein sequence ID" value="AFU26486.1"/>
    <property type="molecule type" value="Genomic_RNA"/>
</dbReference>
<dbReference type="GO" id="GO:0044175">
    <property type="term" value="C:host cell endosome membrane"/>
    <property type="evidence" value="ECO:0007669"/>
    <property type="project" value="UniProtKB-SubCell"/>
</dbReference>
<accession>K0GPB6</accession>
<dbReference type="GO" id="GO:1903911">
    <property type="term" value="P:positive regulation of receptor clustering"/>
    <property type="evidence" value="ECO:0007669"/>
    <property type="project" value="UniProtKB-UniRule"/>
</dbReference>
<evidence type="ECO:0000256" key="24">
    <source>
        <dbReference type="ARBA" id="ARBA00023054"/>
    </source>
</evidence>
<dbReference type="SUPFAM" id="SSF56502">
    <property type="entry name" value="gp120 core"/>
    <property type="match status" value="2"/>
</dbReference>
<evidence type="ECO:0000256" key="1">
    <source>
        <dbReference type="ARBA" id="ARBA00004402"/>
    </source>
</evidence>
<keyword evidence="25 32" id="KW-0472">Membrane</keyword>
<comment type="subunit">
    <text evidence="32">The mature envelope protein (Env) consists of a homotrimer of non-covalently associated gp120-gp41 heterodimers. The resulting complex protrudes from the virus surface as a spike. There seems to be as few as 10 spikes on the average virion. Surface protein gp120 interacts with host CD4, CCR5 and CXCR4. Gp120 also interacts with the C-type lectins CD209/DC-SIGN and CLEC4M/DC-SIGNR (collectively referred to as DC-SIGN(R)). Gp120 and gp41 interact with GalCer. Gp120 interacts with host ITGA4/ITGB7 complex; on CD4+ T-cells, this interaction results in rapid activation of integrin ITGAL/LFA-1, which facilitates efficient cell-to-cell spreading of HIV-1. Gp120 interacts with cell-associated heparan sulfate; this interaction increases virus infectivity on permissive cells and may be involved in infection of CD4- cells.</text>
</comment>
<comment type="similarity">
    <text evidence="32">Belongs to the HIV-1 env protein family.</text>
</comment>
<evidence type="ECO:0000256" key="30">
    <source>
        <dbReference type="ARBA" id="ARBA00023288"/>
    </source>
</evidence>
<comment type="function">
    <text evidence="32">Surface protein gp120: Attaches the virus to the host lymphoid cell by binding to the primary receptor CD4. This interaction induces a structural rearrangement creating a high affinity binding site for a chemokine coreceptor like CXCR4 and/or CCR5. Acts as a ligand for CD209/DC-SIGN and CLEC4M/DC-SIGNR, which are respectively found on dendritic cells (DCs), and on endothelial cells of liver sinusoids and lymph node sinuses. These interactions allow capture of viral particles at mucosal surfaces by these cells and subsequent transmission to permissive cells. HIV subverts the migration properties of dendritic cells to gain access to CD4+ T-cells in lymph nodes. Virus transmission to permissive T-cells occurs either in trans (without DCs infection, through viral capture and transmission), or in cis (following DCs productive infection, through the usual CD4-gp120 interaction), thereby inducing a robust infection. In trans infection, bound virions remain infectious over days and it is proposed that they are not degraded, but protected in non-lysosomal acidic organelles within the DCs close to the cell membrane thus contributing to the viral infectious potential during DCs' migration from the periphery to the lymphoid tissues. On arrival at lymphoid tissues, intact virions recycle back to DCs' cell surface allowing virus transmission to CD4+ T-cells.</text>
</comment>
<keyword evidence="24 32" id="KW-0175">Coiled coil</keyword>
<reference evidence="37" key="1">
    <citation type="journal article" date="2012" name="Nature">
        <title>Increased HIV-1 vaccine efficacy against viruses with genetic signatures in Env V2.</title>
        <authorList>
            <person name="Rolland M."/>
            <person name="Edlefsen P.T."/>
            <person name="Larsen B.B."/>
            <person name="Tovanabutra S."/>
            <person name="Sanders-Buell E."/>
            <person name="Hertz T."/>
            <person name="de Camp A.C."/>
            <person name="Carrico C."/>
            <person name="Menis S."/>
            <person name="Magaret C.A."/>
            <person name="Ahmed H."/>
            <person name="Juraska M."/>
            <person name="Chen L."/>
            <person name="Konopa P."/>
            <person name="Nariya S."/>
            <person name="Stoddard J.N."/>
            <person name="Wong K."/>
            <person name="Zhao H."/>
            <person name="Deng W."/>
            <person name="Maust B.S."/>
            <person name="Bose M."/>
            <person name="Howell S."/>
            <person name="Bates A."/>
            <person name="Lazzaro M."/>
            <person name="O'Sullivan A."/>
            <person name="Lei E."/>
            <person name="Bradfield A."/>
            <person name="Ibitamuno G."/>
            <person name="Assawadarachai V."/>
            <person name="O'Connell R.J."/>
            <person name="de Souza M.S."/>
            <person name="Nitayaphan S."/>
            <person name="Rerks-Ngarm S."/>
            <person name="Robb M.L."/>
            <person name="McLellan J.S."/>
            <person name="Georgiev I."/>
            <person name="Kwong P.D."/>
            <person name="Carlson J.M."/>
            <person name="Michael N.L."/>
            <person name="Schief W.R."/>
            <person name="Gilbert P.B."/>
            <person name="Mullins J.I."/>
            <person name="Kim J.H."/>
        </authorList>
    </citation>
    <scope>NUCLEOTIDE SEQUENCE</scope>
    <source>
        <strain evidence="37">AA009b02R</strain>
        <strain evidence="38">AA009b04R</strain>
    </source>
</reference>
<dbReference type="Gene3D" id="1.20.5.490">
    <property type="entry name" value="Single helix bin"/>
    <property type="match status" value="1"/>
</dbReference>
<keyword evidence="7 32" id="KW-1168">Fusion of virus membrane with host membrane</keyword>
<keyword evidence="10 32" id="KW-1165">Clathrin-mediated endocytosis of virus by host</keyword>
<comment type="PTM">
    <text evidence="32">Palmitoylation of the transmembrane protein and of Env polyprotein (prior to its proteolytic cleavage) is essential for their association with host cell membrane lipid rafts. Palmitoylation is therefore required for envelope trafficking to classical lipid rafts, but not for viral replication.</text>
</comment>
<evidence type="ECO:0000256" key="11">
    <source>
        <dbReference type="ARBA" id="ARBA00022581"/>
    </source>
</evidence>
<dbReference type="GO" id="GO:0055036">
    <property type="term" value="C:virion membrane"/>
    <property type="evidence" value="ECO:0007669"/>
    <property type="project" value="UniProtKB-SubCell"/>
</dbReference>
<dbReference type="SUPFAM" id="SSF58069">
    <property type="entry name" value="Virus ectodomain"/>
    <property type="match status" value="1"/>
</dbReference>
<feature type="site" description="Cleavage; by host furin" evidence="32">
    <location>
        <begin position="497"/>
        <end position="498"/>
    </location>
</feature>
<comment type="domain">
    <text evidence="32 33">The 17 amino acids long immunosuppressive region is present in many retroviral envelope proteins. Synthetic peptides derived from this relatively conserved sequence inhibit immune function in vitro and in vivo.</text>
</comment>
<feature type="topological domain" description="Cytoplasmic" evidence="32">
    <location>
        <begin position="692"/>
        <end position="849"/>
    </location>
</feature>
<dbReference type="GO" id="GO:0019064">
    <property type="term" value="P:fusion of virus membrane with host plasma membrane"/>
    <property type="evidence" value="ECO:0007669"/>
    <property type="project" value="UniProtKB-UniRule"/>
</dbReference>
<comment type="domain">
    <text evidence="32">The membrane proximal external region (MPER) present in gp41 is a tryptophan-rich region recognized by the antibodies 2F5, Z13, and 4E10. MPER seems to play a role in fusion.</text>
</comment>
<evidence type="ECO:0000256" key="17">
    <source>
        <dbReference type="ARBA" id="ARBA00022804"/>
    </source>
</evidence>
<dbReference type="InterPro" id="IPR037527">
    <property type="entry name" value="Gp160"/>
</dbReference>
<evidence type="ECO:0000256" key="33">
    <source>
        <dbReference type="RuleBase" id="RU363095"/>
    </source>
</evidence>
<comment type="domain">
    <text evidence="32">The YXXL motif is involved in determining the exact site of viral release at the surface of infected mononuclear cells and promotes endocytosis. YXXL and di-leucine endocytosis motifs interact directly or indirectly with the clathrin adapter complexes, opperate independently, and their activities are not additive.</text>
</comment>
<feature type="short sequence motif" description="Di-leucine internalization motif" evidence="32">
    <location>
        <begin position="848"/>
        <end position="849"/>
    </location>
</feature>
<dbReference type="CDD" id="cd09909">
    <property type="entry name" value="HIV-1-like_HR1-HR2"/>
    <property type="match status" value="1"/>
</dbReference>
<evidence type="ECO:0000256" key="9">
    <source>
        <dbReference type="ARBA" id="ARBA00022511"/>
    </source>
</evidence>
<dbReference type="GO" id="GO:1903908">
    <property type="term" value="P:positive regulation of plasma membrane raft polarization"/>
    <property type="evidence" value="ECO:0007669"/>
    <property type="project" value="UniProtKB-UniRule"/>
</dbReference>
<keyword evidence="30 32" id="KW-0449">Lipoprotein</keyword>
<comment type="PTM">
    <text evidence="32">Specific enzymatic cleavages in vivo yield mature proteins. Envelope glycoproteins are synthesized as a inactive precursor that is heavily N-glycosylated and processed likely by host cell furin in the Golgi to yield the mature SU and TM proteins. The cleavage site between SU and TM requires the minimal sequence [KR]-X-[KR]-R. About 2 of the 9 disulfide bonds of gp41 are reduced by P4HB/PDI, following binding to CD4 receptor.</text>
</comment>
<dbReference type="FunFam" id="2.170.40.20:FF:000003">
    <property type="entry name" value="Envelope glycoprotein gp160"/>
    <property type="match status" value="1"/>
</dbReference>
<evidence type="ECO:0000256" key="3">
    <source>
        <dbReference type="ARBA" id="ARBA00004505"/>
    </source>
</evidence>
<feature type="lipid moiety-binding region" description="S-palmitoyl cysteine; by host" evidence="32">
    <location>
        <position position="750"/>
    </location>
</feature>
<keyword evidence="22 32" id="KW-1133">Transmembrane helix</keyword>
<evidence type="ECO:0000256" key="31">
    <source>
        <dbReference type="ARBA" id="ARBA00023296"/>
    </source>
</evidence>
<feature type="transmembrane region" description="Helical" evidence="33">
    <location>
        <begin position="664"/>
        <end position="691"/>
    </location>
</feature>
<organism evidence="37">
    <name type="scientific">Human immunodeficiency virus type 1</name>
    <name type="common">HIV-1</name>
    <dbReference type="NCBI Taxonomy" id="11676"/>
    <lineage>
        <taxon>Viruses</taxon>
        <taxon>Riboviria</taxon>
        <taxon>Pararnavirae</taxon>
        <taxon>Artverviricota</taxon>
        <taxon>Revtraviricetes</taxon>
        <taxon>Ortervirales</taxon>
        <taxon>Retroviridae</taxon>
        <taxon>Orthoretrovirinae</taxon>
        <taxon>Lentivirus</taxon>
        <taxon>Lentivirus humimdef1</taxon>
    </lineage>
</organism>
<feature type="disulfide bond" evidence="32">
    <location>
        <begin position="216"/>
        <end position="245"/>
    </location>
</feature>
<dbReference type="EMBL" id="JX446794">
    <property type="protein sequence ID" value="AFU26492.1"/>
    <property type="molecule type" value="Genomic_RNA"/>
</dbReference>
<reference evidence="37" key="2">
    <citation type="journal article" date="2015" name="PLoS Comput. Biol.">
        <title>Comprehensive sieve analysis of breakthrough HIV-1 sequences in the RV144 vaccine efficacy trial.</title>
        <authorList>
            <consortium name="RV144 Sequencing Team"/>
            <person name="Edlefsen P.T."/>
            <person name="Rolland M."/>
            <person name="Hertz T."/>
            <person name="Tovanabutra S."/>
            <person name="Gartland A.J."/>
            <person name="deCamp A.C."/>
            <person name="Magaret C.A."/>
            <person name="Ahmed H."/>
            <person name="Gottardo R."/>
            <person name="Juraska M."/>
            <person name="McCoy C."/>
            <person name="Larsen B.B."/>
            <person name="Sanders-Buell E."/>
            <person name="Carrico C."/>
            <person name="Menis S."/>
            <person name="Kijak G.H."/>
            <person name="Bose M."/>
            <person name="Arroyo M.A."/>
            <person name="O'Connell R.J."/>
            <person name="Nitayaphan S."/>
            <person name="Pitisuttithum P."/>
            <person name="Kaewkungwal J."/>
            <person name="Rerks-Ngarm S."/>
            <person name="Robb M.L."/>
            <person name="Kirys T."/>
            <person name="Georgiev I.S."/>
            <person name="Kwong P.D."/>
            <person name="Scheffler K."/>
            <person name="Pond S.L."/>
            <person name="Carlson J.M."/>
            <person name="Michael N.L."/>
            <person name="Schief W.R."/>
            <person name="Mullins J.I."/>
            <person name="Kim J.H."/>
            <person name="Gilbert P.B."/>
        </authorList>
    </citation>
    <scope>NUCLEOTIDE SEQUENCE</scope>
    <source>
        <strain evidence="37">AA009b02R</strain>
        <strain evidence="38">AA009b04R</strain>
    </source>
</reference>
<evidence type="ECO:0000259" key="36">
    <source>
        <dbReference type="Pfam" id="PF00517"/>
    </source>
</evidence>
<keyword evidence="14 32" id="KW-0812">Transmembrane</keyword>
<keyword evidence="12 32" id="KW-1162">Viral penetration into host cytoplasm</keyword>
<feature type="region of interest" description="V2" evidence="32">
    <location>
        <begin position="155"/>
        <end position="194"/>
    </location>
</feature>
<comment type="domain">
    <text evidence="32">The CD4-binding region is targeted by the antibody b12.</text>
</comment>
<evidence type="ECO:0000256" key="28">
    <source>
        <dbReference type="ARBA" id="ARBA00023180"/>
    </source>
</evidence>
<feature type="transmembrane region" description="Helical" evidence="33">
    <location>
        <begin position="498"/>
        <end position="521"/>
    </location>
</feature>
<protein>
    <recommendedName>
        <fullName evidence="32">Envelope glycoprotein gp160</fullName>
    </recommendedName>
    <alternativeName>
        <fullName evidence="32">Env polyprotein</fullName>
    </alternativeName>
    <component>
        <recommendedName>
            <fullName evidence="32">Surface protein gp120</fullName>
            <shortName evidence="32">SU</shortName>
        </recommendedName>
        <alternativeName>
            <fullName evidence="32">Glycoprotein 120</fullName>
            <shortName evidence="32">gp120</shortName>
        </alternativeName>
    </component>
    <component>
        <recommendedName>
            <fullName evidence="32">Transmembrane protein gp41</fullName>
            <shortName evidence="32">TM</shortName>
        </recommendedName>
        <alternativeName>
            <fullName evidence="32">Glycoprotein 41</fullName>
            <shortName evidence="32">gp41</shortName>
        </alternativeName>
    </component>
</protein>
<evidence type="ECO:0000256" key="7">
    <source>
        <dbReference type="ARBA" id="ARBA00022506"/>
    </source>
</evidence>
<evidence type="ECO:0000256" key="6">
    <source>
        <dbReference type="ARBA" id="ARBA00004650"/>
    </source>
</evidence>
<keyword evidence="11 32" id="KW-0945">Host-virus interaction</keyword>
<evidence type="ECO:0000256" key="27">
    <source>
        <dbReference type="ARBA" id="ARBA00023157"/>
    </source>
</evidence>
<evidence type="ECO:0000256" key="16">
    <source>
        <dbReference type="ARBA" id="ARBA00022729"/>
    </source>
</evidence>
<dbReference type="InterPro" id="IPR000777">
    <property type="entry name" value="HIV1_Gp120"/>
</dbReference>
<feature type="region of interest" description="Immunosuppression" evidence="32">
    <location>
        <begin position="560"/>
        <end position="578"/>
    </location>
</feature>
<evidence type="ECO:0000256" key="20">
    <source>
        <dbReference type="ARBA" id="ARBA00022879"/>
    </source>
</evidence>
<evidence type="ECO:0000256" key="8">
    <source>
        <dbReference type="ARBA" id="ARBA00022510"/>
    </source>
</evidence>
<comment type="subcellular location">
    <molecule>Surface protein gp120</molecule>
    <subcellularLocation>
        <location evidence="32">Virion membrane</location>
        <topology evidence="32">Peripheral membrane protein</topology>
    </subcellularLocation>
    <subcellularLocation>
        <location evidence="32">Host cell membrane</location>
        <topology evidence="32">Peripheral membrane protein</topology>
    </subcellularLocation>
    <subcellularLocation>
        <location evidence="32">Host endosome membrane</location>
        <topology evidence="32">Single-pass type I membrane protein</topology>
    </subcellularLocation>
    <text evidence="32">The surface protein is not anchored to the viral envelope, but associates with the extravirion surface through its binding to TM. It is probably concentrated at the site of budding and incorporated into the virions possibly by contacts between the cytoplasmic tail of Env and the N-terminus of Gag.</text>
</comment>
<dbReference type="Gene3D" id="1.10.287.210">
    <property type="match status" value="1"/>
</dbReference>
<feature type="region of interest" description="Fusion peptide" evidence="32">
    <location>
        <begin position="498"/>
        <end position="518"/>
    </location>
</feature>
<evidence type="ECO:0000256" key="12">
    <source>
        <dbReference type="ARBA" id="ARBA00022595"/>
    </source>
</evidence>
<dbReference type="GO" id="GO:0020002">
    <property type="term" value="C:host cell plasma membrane"/>
    <property type="evidence" value="ECO:0007669"/>
    <property type="project" value="UniProtKB-SubCell"/>
</dbReference>
<evidence type="ECO:0000256" key="34">
    <source>
        <dbReference type="SAM" id="MobiDB-lite"/>
    </source>
</evidence>
<gene>
    <name evidence="32 37" type="primary">env</name>
</gene>
<feature type="disulfide bond" evidence="32">
    <location>
        <begin position="226"/>
        <end position="237"/>
    </location>
</feature>
<evidence type="ECO:0000259" key="35">
    <source>
        <dbReference type="Pfam" id="PF00516"/>
    </source>
</evidence>
<evidence type="ECO:0000256" key="10">
    <source>
        <dbReference type="ARBA" id="ARBA00022570"/>
    </source>
</evidence>
<dbReference type="Pfam" id="PF00517">
    <property type="entry name" value="GP41"/>
    <property type="match status" value="1"/>
</dbReference>
<sequence length="849" mass="96736">MRVKGTQMNWLNWWRWGTLILGLVIICSASDNLWVTVYYGVPVWKDAKTTLFCASDAKAHETEAHNVWATHACVPTDPNPQEIHLKNVTENFNMWKNAMVDQMQEDVISLWDQSLKPCVKLTPLCVTLNCTNAKWNESTTTITPDNNNTGEVKNCSFKITTELRDKQQKVYALFYKLDIVQMENSSNEYRLINCNTSVIKQACPKTTFDPIPIHYCTPAGYAILKCNDKNFNGTGPCKNVSSVQCTHGIKPVVSTQLLLNGSLAEEEIIIRSENLTNNAKTIIVHLNKSVEINCTRPFNNTRKSVTIGPGQVFYRTGDIVGKIRQAYCKINGTKWNETLNMVAEKLKEHFNKTIVFRPHSGGDLEITMHHFNCRGEFFYCNTSRLFNRTENETMEGSNGTIILPCKIKQIINMWQGTGQAMYAPPIRGNINCISNITGILLTRDGDANATNETFRPEGGNIKDNWRSELYKYKVVQIEPLGIAPTKARRRVVQKEKRAVGIGAMIFGFLGAAGSTMGAASITLTVQARQLLSGIVQQQSNLLRAIEAQQHLLQLTVWGIKQLQARVLAVERYLKDQQFLGLWGCSGKIICTTAVPWNSTWSNKSYNEIWDNMTWIEWEREISNYTNQIYEILTKSQDQQDRNEKELLELDKWASLWSWFDITRWLWYIKIFIMIVGGLIGLRIIFAVLSIVNRVRQGYSPLSFQIPTHHQREPDRPERIEEGGGEQGRDRSVRLVSGFLALAWDDLRSLCLFSYHRLRDFSLIVARAVELLGHSSLKGLRRGWEGLKYLGNLLVYWVQELKISAISVLDTVAIAVAGWTDRVIEVAQRAWRAILHIPRRIRQGLERALL</sequence>
<feature type="chain" id="PRO_5042642220" description="Envelope glycoprotein gp160" evidence="32">
    <location>
        <begin position="32"/>
        <end position="849"/>
    </location>
</feature>
<keyword evidence="27 32" id="KW-1015">Disulfide bond</keyword>
<feature type="disulfide bond" evidence="32">
    <location>
        <begin position="584"/>
        <end position="590"/>
    </location>
</feature>
<proteinExistence type="inferred from homology"/>
<dbReference type="GO" id="GO:0019082">
    <property type="term" value="P:viral protein processing"/>
    <property type="evidence" value="ECO:0007669"/>
    <property type="project" value="UniProtKB-UniRule"/>
</dbReference>
<comment type="domain">
    <text evidence="32">Some of the most genetically diverse regions of the viral genome are present in Env. They are called variable regions 1 through 5 (V1 through V5). Coreceptor usage of gp120 is determined mainly by the primary structure of the third variable region (V3) in the outer domain of gp120. The sequence of V3 determines which coreceptor, CCR5 and/or CXCR4 (corresponding to R5/macrophage, X4/T cell and R5X4/T cell and macrophage tropism), is used to trigger the fusion potential of the Env complex, and hence which cells the virus can infect. Binding to CCR5 involves a region adjacent in addition to V3.</text>
</comment>
<comment type="miscellaneous">
    <text evidence="32">Inhibitors targeting HIV-1 viral envelope proteins are used as antiretroviral drugs. Attachment of virions to the cell surface via non-specific interactions and CD4 binding can be blocked by inhibitors that include cyanovirin-N, cyclotriazadisulfonamide analogs, PRO 2000, TNX 355 and PRO 542. In addition, BMS 806 can block CD4-induced conformational changes. Env interactions with the coreceptor molecules can be targeted by CCR5 antagonists including SCH-D, maraviroc (UK 427857) and aplaviroc (GW 873140), and the CXCR4 antagonist AMD 070. Fusion of viral and cellular membranes can be inhibited by peptides such as enfuvirtide and tifuvirtide (T 1249). Resistance to inhibitors associated with mutations in Env are observed. Most of the time, single mutations confer only a modest reduction in drug susceptibility. Combination of several mutations is usually required to develop a high-level drug resistance.</text>
</comment>
<keyword evidence="16 32" id="KW-0732">Signal</keyword>
<feature type="coiled-coil region" evidence="32">
    <location>
        <begin position="619"/>
        <end position="653"/>
    </location>
</feature>
<evidence type="ECO:0000256" key="21">
    <source>
        <dbReference type="ARBA" id="ARBA00022890"/>
    </source>
</evidence>
<organismHost>
    <name type="scientific">Homo sapiens</name>
    <name type="common">Human</name>
    <dbReference type="NCBI Taxonomy" id="9606"/>
</organismHost>
<keyword evidence="18 32" id="KW-0946">Virion</keyword>
<evidence type="ECO:0000256" key="18">
    <source>
        <dbReference type="ARBA" id="ARBA00022844"/>
    </source>
</evidence>
<evidence type="ECO:0000313" key="38">
    <source>
        <dbReference type="EMBL" id="AFU26492.1"/>
    </source>
</evidence>
<feature type="region of interest" description="MPER; binding to GalCer" evidence="32">
    <location>
        <begin position="648"/>
        <end position="669"/>
    </location>
</feature>
<keyword evidence="29 32" id="KW-0899">Viral immunoevasion</keyword>
<evidence type="ECO:0000256" key="26">
    <source>
        <dbReference type="ARBA" id="ARBA00023139"/>
    </source>
</evidence>
<dbReference type="FunFam" id="1.10.287.210:FF:000001">
    <property type="entry name" value="Envelope glycoprotein gp160"/>
    <property type="match status" value="1"/>
</dbReference>
<keyword evidence="21 32" id="KW-1164">Virus endocytosis by host</keyword>
<dbReference type="GO" id="GO:0075512">
    <property type="term" value="P:clathrin-dependent endocytosis of virus by host cell"/>
    <property type="evidence" value="ECO:0007669"/>
    <property type="project" value="UniProtKB-UniRule"/>
</dbReference>
<evidence type="ECO:0000256" key="29">
    <source>
        <dbReference type="ARBA" id="ARBA00023280"/>
    </source>
</evidence>
<dbReference type="FunFam" id="1.20.5.490:FF:000001">
    <property type="entry name" value="Envelope glycoprotein gp160"/>
    <property type="match status" value="1"/>
</dbReference>